<gene>
    <name evidence="1" type="ORF">CDAR_220301</name>
</gene>
<keyword evidence="2" id="KW-1185">Reference proteome</keyword>
<comment type="caution">
    <text evidence="1">The sequence shown here is derived from an EMBL/GenBank/DDBJ whole genome shotgun (WGS) entry which is preliminary data.</text>
</comment>
<reference evidence="1 2" key="1">
    <citation type="submission" date="2021-06" db="EMBL/GenBank/DDBJ databases">
        <title>Caerostris darwini draft genome.</title>
        <authorList>
            <person name="Kono N."/>
            <person name="Arakawa K."/>
        </authorList>
    </citation>
    <scope>NUCLEOTIDE SEQUENCE [LARGE SCALE GENOMIC DNA]</scope>
</reference>
<evidence type="ECO:0000313" key="2">
    <source>
        <dbReference type="Proteomes" id="UP001054837"/>
    </source>
</evidence>
<evidence type="ECO:0000313" key="1">
    <source>
        <dbReference type="EMBL" id="GIY56533.1"/>
    </source>
</evidence>
<protein>
    <submittedName>
        <fullName evidence="1">Uncharacterized protein</fullName>
    </submittedName>
</protein>
<dbReference type="EMBL" id="BPLQ01011204">
    <property type="protein sequence ID" value="GIY56533.1"/>
    <property type="molecule type" value="Genomic_DNA"/>
</dbReference>
<sequence length="118" mass="13076">MAVVLLGHAPGYPCFSTPQPPPVNPHLPGFETLPKQILNSLSGFSAATADAVGRRKRLERSTRLRMKCWHGKKFVLLTIFHIIVWGSKKISKESHVNRSVRVICPSLPIKLLDVGVVE</sequence>
<proteinExistence type="predicted"/>
<dbReference type="AlphaFoldDB" id="A0AAV4UFI2"/>
<name>A0AAV4UFI2_9ARAC</name>
<dbReference type="Proteomes" id="UP001054837">
    <property type="component" value="Unassembled WGS sequence"/>
</dbReference>
<organism evidence="1 2">
    <name type="scientific">Caerostris darwini</name>
    <dbReference type="NCBI Taxonomy" id="1538125"/>
    <lineage>
        <taxon>Eukaryota</taxon>
        <taxon>Metazoa</taxon>
        <taxon>Ecdysozoa</taxon>
        <taxon>Arthropoda</taxon>
        <taxon>Chelicerata</taxon>
        <taxon>Arachnida</taxon>
        <taxon>Araneae</taxon>
        <taxon>Araneomorphae</taxon>
        <taxon>Entelegynae</taxon>
        <taxon>Araneoidea</taxon>
        <taxon>Araneidae</taxon>
        <taxon>Caerostris</taxon>
    </lineage>
</organism>
<accession>A0AAV4UFI2</accession>